<dbReference type="EMBL" id="ADLO01000114">
    <property type="protein sequence ID" value="KGF53243.1"/>
    <property type="molecule type" value="Genomic_DNA"/>
</dbReference>
<gene>
    <name evidence="2" type="ORF">HMPREF9460_03752</name>
</gene>
<dbReference type="InterPro" id="IPR035897">
    <property type="entry name" value="Toll_tir_struct_dom_sf"/>
</dbReference>
<proteinExistence type="predicted"/>
<accession>A0A096B1N6</accession>
<dbReference type="PATRIC" id="fig|742738.3.peg.3864"/>
<dbReference type="Pfam" id="PF13676">
    <property type="entry name" value="TIR_2"/>
    <property type="match status" value="1"/>
</dbReference>
<reference evidence="2 3" key="1">
    <citation type="submission" date="2011-08" db="EMBL/GenBank/DDBJ databases">
        <title>The Genome Sequence of Clostridium orbiscindens 1_3_50AFAA.</title>
        <authorList>
            <consortium name="The Broad Institute Genome Sequencing Platform"/>
            <person name="Earl A."/>
            <person name="Ward D."/>
            <person name="Feldgarden M."/>
            <person name="Gevers D."/>
            <person name="Daigneault M."/>
            <person name="Strauss J."/>
            <person name="Allen-Vercoe E."/>
            <person name="Young S.K."/>
            <person name="Zeng Q."/>
            <person name="Gargeya S."/>
            <person name="Fitzgerald M."/>
            <person name="Haas B."/>
            <person name="Abouelleil A."/>
            <person name="Alvarado L."/>
            <person name="Arachchi H.M."/>
            <person name="Berlin A."/>
            <person name="Brown A."/>
            <person name="Chapman S.B."/>
            <person name="Chen Z."/>
            <person name="Dunbar C."/>
            <person name="Freedman E."/>
            <person name="Gearin G."/>
            <person name="Gellesch M."/>
            <person name="Goldberg J."/>
            <person name="Griggs A."/>
            <person name="Gujja S."/>
            <person name="Heiman D."/>
            <person name="Howarth C."/>
            <person name="Larson L."/>
            <person name="Lui A."/>
            <person name="MacDonald P.J.P."/>
            <person name="Montmayeur A."/>
            <person name="Murphy C."/>
            <person name="Neiman D."/>
            <person name="Pearson M."/>
            <person name="Priest M."/>
            <person name="Roberts A."/>
            <person name="Saif S."/>
            <person name="Shea T."/>
            <person name="Shenoy N."/>
            <person name="Sisk P."/>
            <person name="Stolte C."/>
            <person name="Sykes S."/>
            <person name="Wortman J."/>
            <person name="Nusbaum C."/>
            <person name="Birren B."/>
        </authorList>
    </citation>
    <scope>NUCLEOTIDE SEQUENCE [LARGE SCALE GENOMIC DNA]</scope>
    <source>
        <strain evidence="2 3">1_3_50AFAA</strain>
    </source>
</reference>
<comment type="caution">
    <text evidence="2">The sequence shown here is derived from an EMBL/GenBank/DDBJ whole genome shotgun (WGS) entry which is preliminary data.</text>
</comment>
<dbReference type="Proteomes" id="UP000029585">
    <property type="component" value="Unassembled WGS sequence"/>
</dbReference>
<name>A0A096B1N6_FLAPL</name>
<dbReference type="RefSeq" id="WP_044943151.1">
    <property type="nucleotide sequence ID" value="NZ_KN174167.1"/>
</dbReference>
<dbReference type="GO" id="GO:0007165">
    <property type="term" value="P:signal transduction"/>
    <property type="evidence" value="ECO:0007669"/>
    <property type="project" value="InterPro"/>
</dbReference>
<evidence type="ECO:0000313" key="2">
    <source>
        <dbReference type="EMBL" id="KGF53243.1"/>
    </source>
</evidence>
<dbReference type="Gene3D" id="3.40.50.10140">
    <property type="entry name" value="Toll/interleukin-1 receptor homology (TIR) domain"/>
    <property type="match status" value="1"/>
</dbReference>
<dbReference type="eggNOG" id="ENOG5034A0Q">
    <property type="taxonomic scope" value="Bacteria"/>
</dbReference>
<evidence type="ECO:0000259" key="1">
    <source>
        <dbReference type="Pfam" id="PF13676"/>
    </source>
</evidence>
<sequence length="239" mass="28270">MIFFCFAVQDRLPIINDFYHFLQNFGLNIWYDRRNIFFGDHRYQTNIQQGAANPQIRYAVVFYSQQFPEGNICLEEFRILEERHLKGELHIFPIFLGCVPNAIPDAFILCKQLVYKILSGPEDFYRVALHILAKITSDQLQSVSIQKVQDVLLRFKDKQSLLYQLLREYDNIGKDNYDMRVASLFNIFFVAAFDRQTDYMSFKTINFIYHQVCGIGLREEKRELQIMENIVLYTVGSIL</sequence>
<keyword evidence="3" id="KW-1185">Reference proteome</keyword>
<feature type="domain" description="TIR" evidence="1">
    <location>
        <begin position="2"/>
        <end position="119"/>
    </location>
</feature>
<organism evidence="2 3">
    <name type="scientific">Flavonifractor plautii 1_3_50AFAA</name>
    <dbReference type="NCBI Taxonomy" id="742738"/>
    <lineage>
        <taxon>Bacteria</taxon>
        <taxon>Bacillati</taxon>
        <taxon>Bacillota</taxon>
        <taxon>Clostridia</taxon>
        <taxon>Eubacteriales</taxon>
        <taxon>Oscillospiraceae</taxon>
        <taxon>Flavonifractor</taxon>
    </lineage>
</organism>
<protein>
    <recommendedName>
        <fullName evidence="1">TIR domain-containing protein</fullName>
    </recommendedName>
</protein>
<evidence type="ECO:0000313" key="3">
    <source>
        <dbReference type="Proteomes" id="UP000029585"/>
    </source>
</evidence>
<dbReference type="SUPFAM" id="SSF52200">
    <property type="entry name" value="Toll/Interleukin receptor TIR domain"/>
    <property type="match status" value="1"/>
</dbReference>
<dbReference type="InterPro" id="IPR000157">
    <property type="entry name" value="TIR_dom"/>
</dbReference>
<dbReference type="AlphaFoldDB" id="A0A096B1N6"/>
<dbReference type="HOGENOM" id="CLU_1159829_0_0_9"/>